<reference evidence="3 4" key="1">
    <citation type="submission" date="2018-04" db="EMBL/GenBank/DDBJ databases">
        <title>Genomic Encyclopedia of Archaeal and Bacterial Type Strains, Phase II (KMG-II): from individual species to whole genera.</title>
        <authorList>
            <person name="Goeker M."/>
        </authorList>
    </citation>
    <scope>NUCLEOTIDE SEQUENCE [LARGE SCALE GENOMIC DNA]</scope>
    <source>
        <strain evidence="3 4">DSM 23382</strain>
    </source>
</reference>
<evidence type="ECO:0000313" key="3">
    <source>
        <dbReference type="EMBL" id="PTW55018.1"/>
    </source>
</evidence>
<gene>
    <name evidence="3" type="ORF">C8N35_11359</name>
</gene>
<sequence>MLEGFLNAITYQSVAAEIGGVIIGIIFGAIPGLTATLGIALFVPVTFLMSPEHGMIMLGGIYSGGIFGGSISAILINIPGTPASIVTSWEGHAMARAGKAPFALALAAVSSGIGGILAAIAVLFLTPILSSFALSFGSPEYCALLIFSFTIVIVMLETPLASNLFGCFVGLLIVTIGIDPVIGTPRFTFGVVELYSGFNLVAVLIGFFCMSQAVVLALNSLKPDKGGEIIFDGKRPYGELLRVVPTRIFTYLRSAVTGVFLGILPALGPVETPFISYALEKRFNKRNEKFGKGSISGLIASETSISANVGGSLIPLISLGIPGSGAAAVFIGALTLHGLQPGPMLFANQPTLIYSFFWGFLILNIFMLFFGVFAARYCAFVLKIPKFVLATFVAVFSILGTFAIQNNMFDVFVMLGATAFALWFQALRISLLPVVMAVILGPLFEQQIAVLNTSYSSVGEVLQRPVAVVFLAVSVLMLGFRLVRGTSRRGMPEQTEV</sequence>
<feature type="transmembrane region" description="Helical" evidence="1">
    <location>
        <begin position="313"/>
        <end position="336"/>
    </location>
</feature>
<feature type="transmembrane region" description="Helical" evidence="1">
    <location>
        <begin position="411"/>
        <end position="427"/>
    </location>
</feature>
<proteinExistence type="predicted"/>
<dbReference type="EMBL" id="QAYG01000013">
    <property type="protein sequence ID" value="PTW55018.1"/>
    <property type="molecule type" value="Genomic_DNA"/>
</dbReference>
<dbReference type="PANTHER" id="PTHR35342:SF5">
    <property type="entry name" value="TRICARBOXYLIC TRANSPORT PROTEIN"/>
    <property type="match status" value="1"/>
</dbReference>
<organism evidence="3 4">
    <name type="scientific">Breoghania corrubedonensis</name>
    <dbReference type="NCBI Taxonomy" id="665038"/>
    <lineage>
        <taxon>Bacteria</taxon>
        <taxon>Pseudomonadati</taxon>
        <taxon>Pseudomonadota</taxon>
        <taxon>Alphaproteobacteria</taxon>
        <taxon>Hyphomicrobiales</taxon>
        <taxon>Stappiaceae</taxon>
        <taxon>Breoghania</taxon>
    </lineage>
</organism>
<evidence type="ECO:0000256" key="1">
    <source>
        <dbReference type="SAM" id="Phobius"/>
    </source>
</evidence>
<dbReference type="Pfam" id="PF01970">
    <property type="entry name" value="TctA"/>
    <property type="match status" value="1"/>
</dbReference>
<feature type="transmembrane region" description="Helical" evidence="1">
    <location>
        <begin position="356"/>
        <end position="375"/>
    </location>
</feature>
<feature type="transmembrane region" description="Helical" evidence="1">
    <location>
        <begin position="20"/>
        <end position="43"/>
    </location>
</feature>
<feature type="transmembrane region" description="Helical" evidence="1">
    <location>
        <begin position="162"/>
        <end position="182"/>
    </location>
</feature>
<dbReference type="RefSeq" id="WP_107991887.1">
    <property type="nucleotide sequence ID" value="NZ_QAYG01000013.1"/>
</dbReference>
<feature type="transmembrane region" description="Helical" evidence="1">
    <location>
        <begin position="387"/>
        <end position="405"/>
    </location>
</feature>
<evidence type="ECO:0000259" key="2">
    <source>
        <dbReference type="Pfam" id="PF01970"/>
    </source>
</evidence>
<keyword evidence="4" id="KW-1185">Reference proteome</keyword>
<dbReference type="InterPro" id="IPR002823">
    <property type="entry name" value="DUF112_TM"/>
</dbReference>
<feature type="domain" description="DUF112" evidence="2">
    <location>
        <begin position="18"/>
        <end position="435"/>
    </location>
</feature>
<evidence type="ECO:0000313" key="4">
    <source>
        <dbReference type="Proteomes" id="UP000244081"/>
    </source>
</evidence>
<feature type="transmembrane region" description="Helical" evidence="1">
    <location>
        <begin position="194"/>
        <end position="218"/>
    </location>
</feature>
<dbReference type="PANTHER" id="PTHR35342">
    <property type="entry name" value="TRICARBOXYLIC TRANSPORT PROTEIN"/>
    <property type="match status" value="1"/>
</dbReference>
<dbReference type="AlphaFoldDB" id="A0A2T5UU61"/>
<dbReference type="OrthoDB" id="7323395at2"/>
<feature type="transmembrane region" description="Helical" evidence="1">
    <location>
        <begin position="132"/>
        <end position="156"/>
    </location>
</feature>
<dbReference type="Proteomes" id="UP000244081">
    <property type="component" value="Unassembled WGS sequence"/>
</dbReference>
<feature type="transmembrane region" description="Helical" evidence="1">
    <location>
        <begin position="100"/>
        <end position="125"/>
    </location>
</feature>
<feature type="transmembrane region" description="Helical" evidence="1">
    <location>
        <begin position="461"/>
        <end position="483"/>
    </location>
</feature>
<keyword evidence="1" id="KW-1133">Transmembrane helix</keyword>
<feature type="transmembrane region" description="Helical" evidence="1">
    <location>
        <begin position="55"/>
        <end position="80"/>
    </location>
</feature>
<comment type="caution">
    <text evidence="3">The sequence shown here is derived from an EMBL/GenBank/DDBJ whole genome shotgun (WGS) entry which is preliminary data.</text>
</comment>
<keyword evidence="1" id="KW-0812">Transmembrane</keyword>
<protein>
    <submittedName>
        <fullName evidence="3">Putative tricarboxylic transport membrane protein</fullName>
    </submittedName>
</protein>
<keyword evidence="1" id="KW-0472">Membrane</keyword>
<feature type="transmembrane region" description="Helical" evidence="1">
    <location>
        <begin position="434"/>
        <end position="455"/>
    </location>
</feature>
<name>A0A2T5UU61_9HYPH</name>
<accession>A0A2T5UU61</accession>